<proteinExistence type="predicted"/>
<gene>
    <name evidence="3" type="ORF">A2128_01030</name>
</gene>
<evidence type="ECO:0000256" key="1">
    <source>
        <dbReference type="SAM" id="MobiDB-lite"/>
    </source>
</evidence>
<name>A0A1G2C727_9BACT</name>
<sequence length="112" mass="12318">MDQSQLSSKSNVDPNGKGSSQELTPKGQDEKELTFVDFVRPEFLIGSLLRGAKLPKTLKLILQALLYMGISALILSLLFGGKLLDWLRPGSRLAGLVITILIFGAVLWYTKK</sequence>
<evidence type="ECO:0000256" key="2">
    <source>
        <dbReference type="SAM" id="Phobius"/>
    </source>
</evidence>
<dbReference type="EMBL" id="MHKV01000020">
    <property type="protein sequence ID" value="OGY97173.1"/>
    <property type="molecule type" value="Genomic_DNA"/>
</dbReference>
<feature type="transmembrane region" description="Helical" evidence="2">
    <location>
        <begin position="93"/>
        <end position="110"/>
    </location>
</feature>
<evidence type="ECO:0000313" key="3">
    <source>
        <dbReference type="EMBL" id="OGY97173.1"/>
    </source>
</evidence>
<keyword evidence="2" id="KW-0812">Transmembrane</keyword>
<feature type="transmembrane region" description="Helical" evidence="2">
    <location>
        <begin position="60"/>
        <end position="81"/>
    </location>
</feature>
<feature type="region of interest" description="Disordered" evidence="1">
    <location>
        <begin position="1"/>
        <end position="28"/>
    </location>
</feature>
<keyword evidence="2" id="KW-1133">Transmembrane helix</keyword>
<reference evidence="3 4" key="1">
    <citation type="journal article" date="2016" name="Nat. Commun.">
        <title>Thousands of microbial genomes shed light on interconnected biogeochemical processes in an aquifer system.</title>
        <authorList>
            <person name="Anantharaman K."/>
            <person name="Brown C.T."/>
            <person name="Hug L.A."/>
            <person name="Sharon I."/>
            <person name="Castelle C.J."/>
            <person name="Probst A.J."/>
            <person name="Thomas B.C."/>
            <person name="Singh A."/>
            <person name="Wilkins M.J."/>
            <person name="Karaoz U."/>
            <person name="Brodie E.L."/>
            <person name="Williams K.H."/>
            <person name="Hubbard S.S."/>
            <person name="Banfield J.F."/>
        </authorList>
    </citation>
    <scope>NUCLEOTIDE SEQUENCE [LARGE SCALE GENOMIC DNA]</scope>
</reference>
<comment type="caution">
    <text evidence="3">The sequence shown here is derived from an EMBL/GenBank/DDBJ whole genome shotgun (WGS) entry which is preliminary data.</text>
</comment>
<dbReference type="Proteomes" id="UP000176349">
    <property type="component" value="Unassembled WGS sequence"/>
</dbReference>
<evidence type="ECO:0000313" key="4">
    <source>
        <dbReference type="Proteomes" id="UP000176349"/>
    </source>
</evidence>
<accession>A0A1G2C727</accession>
<organism evidence="3 4">
    <name type="scientific">Candidatus Liptonbacteria bacterium GWC1_60_9</name>
    <dbReference type="NCBI Taxonomy" id="1798645"/>
    <lineage>
        <taxon>Bacteria</taxon>
        <taxon>Candidatus Liptoniibacteriota</taxon>
    </lineage>
</organism>
<dbReference type="AlphaFoldDB" id="A0A1G2C727"/>
<feature type="compositionally biased region" description="Polar residues" evidence="1">
    <location>
        <begin position="1"/>
        <end position="23"/>
    </location>
</feature>
<keyword evidence="2" id="KW-0472">Membrane</keyword>
<protein>
    <submittedName>
        <fullName evidence="3">Uncharacterized protein</fullName>
    </submittedName>
</protein>